<name>A0A059ZYM2_ACICK</name>
<dbReference type="InterPro" id="IPR051021">
    <property type="entry name" value="Mito_Ser/Thr_phosphatase"/>
</dbReference>
<dbReference type="RefSeq" id="WP_004871784.1">
    <property type="nucleotide sequence ID" value="NZ_CP005986.1"/>
</dbReference>
<accession>A0A059ZYM2</accession>
<dbReference type="Gene3D" id="3.40.50.1240">
    <property type="entry name" value="Phosphoglycerate mutase-like"/>
    <property type="match status" value="1"/>
</dbReference>
<dbReference type="EMBL" id="CP005986">
    <property type="protein sequence ID" value="AIA55012.1"/>
    <property type="molecule type" value="Genomic_DNA"/>
</dbReference>
<sequence length="161" mass="17787">MDILLIRHAEAEDARAPGGDRERALTERGRRDAALVAASLRVLLPTGPVGLWYSPLRRTRETAEYIQQALPLEVSEPHEAIAEGDLEALEHHWEGLGRQPAAAIVVGHQPHLARWIETLTGTLVGVPKASVTCLRRAGARQRGELLAHLRTEVLERLCRRG</sequence>
<dbReference type="Pfam" id="PF00300">
    <property type="entry name" value="His_Phos_1"/>
    <property type="match status" value="1"/>
</dbReference>
<protein>
    <submittedName>
        <fullName evidence="2">Phosphohistidine phosphatase, SixA</fullName>
    </submittedName>
</protein>
<dbReference type="HOGENOM" id="CLU_084603_3_1_6"/>
<dbReference type="KEGG" id="acz:Acaty_c1142"/>
<organism evidence="2 3">
    <name type="scientific">Acidithiobacillus caldus (strain ATCC 51756 / DSM 8584 / KU)</name>
    <dbReference type="NCBI Taxonomy" id="637389"/>
    <lineage>
        <taxon>Bacteria</taxon>
        <taxon>Pseudomonadati</taxon>
        <taxon>Pseudomonadota</taxon>
        <taxon>Acidithiobacillia</taxon>
        <taxon>Acidithiobacillales</taxon>
        <taxon>Acidithiobacillaceae</taxon>
        <taxon>Acidithiobacillus</taxon>
    </lineage>
</organism>
<dbReference type="Proteomes" id="UP000005522">
    <property type="component" value="Chromosome"/>
</dbReference>
<dbReference type="InterPro" id="IPR013078">
    <property type="entry name" value="His_Pase_superF_clade-1"/>
</dbReference>
<dbReference type="SMART" id="SM00855">
    <property type="entry name" value="PGAM"/>
    <property type="match status" value="1"/>
</dbReference>
<evidence type="ECO:0000313" key="2">
    <source>
        <dbReference type="EMBL" id="AIA55012.1"/>
    </source>
</evidence>
<keyword evidence="1" id="KW-0378">Hydrolase</keyword>
<proteinExistence type="predicted"/>
<evidence type="ECO:0000313" key="3">
    <source>
        <dbReference type="Proteomes" id="UP000005522"/>
    </source>
</evidence>
<dbReference type="CDD" id="cd07067">
    <property type="entry name" value="HP_PGM_like"/>
    <property type="match status" value="1"/>
</dbReference>
<dbReference type="AlphaFoldDB" id="A0A059ZYM2"/>
<dbReference type="SUPFAM" id="SSF53254">
    <property type="entry name" value="Phosphoglycerate mutase-like"/>
    <property type="match status" value="1"/>
</dbReference>
<gene>
    <name evidence="2" type="ORF">Acaty_c1142</name>
</gene>
<dbReference type="GO" id="GO:0016787">
    <property type="term" value="F:hydrolase activity"/>
    <property type="evidence" value="ECO:0007669"/>
    <property type="project" value="UniProtKB-KW"/>
</dbReference>
<reference evidence="2 3" key="1">
    <citation type="journal article" date="2009" name="J. Bacteriol.">
        <title>Draft genome sequence of the extremely acidophilic bacterium Acidithiobacillus caldus ATCC 51756 reveals metabolic versatility in the genus Acidithiobacillus.</title>
        <authorList>
            <person name="Valdes J."/>
            <person name="Quatrini R."/>
            <person name="Hallberg K."/>
            <person name="Dopson M."/>
            <person name="Valenzuela P.D."/>
            <person name="Holmes D.S."/>
        </authorList>
    </citation>
    <scope>NUCLEOTIDE SEQUENCE [LARGE SCALE GENOMIC DNA]</scope>
    <source>
        <strain evidence="3">ATCC 51756 / DSM 8584 / KU</strain>
    </source>
</reference>
<dbReference type="PANTHER" id="PTHR20935">
    <property type="entry name" value="PHOSPHOGLYCERATE MUTASE-RELATED"/>
    <property type="match status" value="1"/>
</dbReference>
<dbReference type="InterPro" id="IPR029033">
    <property type="entry name" value="His_PPase_superfam"/>
</dbReference>
<dbReference type="eggNOG" id="COG2062">
    <property type="taxonomic scope" value="Bacteria"/>
</dbReference>
<evidence type="ECO:0000256" key="1">
    <source>
        <dbReference type="ARBA" id="ARBA00022801"/>
    </source>
</evidence>